<dbReference type="CDD" id="cd01949">
    <property type="entry name" value="GGDEF"/>
    <property type="match status" value="1"/>
</dbReference>
<dbReference type="OrthoDB" id="1673646at2"/>
<comment type="caution">
    <text evidence="5">The sequence shown here is derived from an EMBL/GenBank/DDBJ whole genome shotgun (WGS) entry which is preliminary data.</text>
</comment>
<accession>A0A2V4LIL7</accession>
<dbReference type="SMART" id="SM00052">
    <property type="entry name" value="EAL"/>
    <property type="match status" value="1"/>
</dbReference>
<feature type="domain" description="CBS" evidence="4">
    <location>
        <begin position="271"/>
        <end position="330"/>
    </location>
</feature>
<dbReference type="PROSITE" id="PS50883">
    <property type="entry name" value="EAL"/>
    <property type="match status" value="1"/>
</dbReference>
<protein>
    <submittedName>
        <fullName evidence="5">Diguanylate phosphodiesterase</fullName>
    </submittedName>
</protein>
<dbReference type="InterPro" id="IPR000644">
    <property type="entry name" value="CBS_dom"/>
</dbReference>
<dbReference type="PROSITE" id="PS50887">
    <property type="entry name" value="GGDEF"/>
    <property type="match status" value="1"/>
</dbReference>
<evidence type="ECO:0000259" key="4">
    <source>
        <dbReference type="PROSITE" id="PS51371"/>
    </source>
</evidence>
<evidence type="ECO:0000259" key="2">
    <source>
        <dbReference type="PROSITE" id="PS50883"/>
    </source>
</evidence>
<dbReference type="CDD" id="cd01948">
    <property type="entry name" value="EAL"/>
    <property type="match status" value="1"/>
</dbReference>
<dbReference type="SUPFAM" id="SSF54631">
    <property type="entry name" value="CBS-domain pair"/>
    <property type="match status" value="1"/>
</dbReference>
<dbReference type="GO" id="GO:0071111">
    <property type="term" value="F:cyclic-guanylate-specific phosphodiesterase activity"/>
    <property type="evidence" value="ECO:0007669"/>
    <property type="project" value="InterPro"/>
</dbReference>
<keyword evidence="1" id="KW-0129">CBS domain</keyword>
<gene>
    <name evidence="5" type="ORF">DMO17_09970</name>
</gene>
<dbReference type="RefSeq" id="WP_110682330.1">
    <property type="nucleotide sequence ID" value="NZ_QJRX01000004.1"/>
</dbReference>
<dbReference type="EMBL" id="QJRX01000004">
    <property type="protein sequence ID" value="PYC25983.1"/>
    <property type="molecule type" value="Genomic_DNA"/>
</dbReference>
<dbReference type="InterPro" id="IPR029787">
    <property type="entry name" value="Nucleotide_cyclase"/>
</dbReference>
<dbReference type="PANTHER" id="PTHR33121">
    <property type="entry name" value="CYCLIC DI-GMP PHOSPHODIESTERASE PDEF"/>
    <property type="match status" value="1"/>
</dbReference>
<feature type="domain" description="EAL" evidence="2">
    <location>
        <begin position="3"/>
        <end position="253"/>
    </location>
</feature>
<dbReference type="InterPro" id="IPR046342">
    <property type="entry name" value="CBS_dom_sf"/>
</dbReference>
<dbReference type="AlphaFoldDB" id="A0A2V4LIL7"/>
<dbReference type="SUPFAM" id="SSF55073">
    <property type="entry name" value="Nucleotide cyclase"/>
    <property type="match status" value="1"/>
</dbReference>
<dbReference type="Gene3D" id="3.30.70.270">
    <property type="match status" value="1"/>
</dbReference>
<dbReference type="InterPro" id="IPR050706">
    <property type="entry name" value="Cyclic-di-GMP_PDE-like"/>
</dbReference>
<dbReference type="InterPro" id="IPR001633">
    <property type="entry name" value="EAL_dom"/>
</dbReference>
<reference evidence="5 6" key="1">
    <citation type="submission" date="2018-06" db="EMBL/GenBank/DDBJ databases">
        <title>Pseudomonas diversity within urban Lake Michigan freshwaters.</title>
        <authorList>
            <person name="Batrich M."/>
            <person name="Hatzopoulos T."/>
            <person name="Putonti C."/>
        </authorList>
    </citation>
    <scope>NUCLEOTIDE SEQUENCE [LARGE SCALE GENOMIC DNA]</scope>
    <source>
        <strain evidence="5 6">MB-090714</strain>
    </source>
</reference>
<dbReference type="Proteomes" id="UP000248146">
    <property type="component" value="Unassembled WGS sequence"/>
</dbReference>
<evidence type="ECO:0000313" key="5">
    <source>
        <dbReference type="EMBL" id="PYC25983.1"/>
    </source>
</evidence>
<dbReference type="NCBIfam" id="TIGR00254">
    <property type="entry name" value="GGDEF"/>
    <property type="match status" value="1"/>
</dbReference>
<dbReference type="SMART" id="SM00267">
    <property type="entry name" value="GGDEF"/>
    <property type="match status" value="1"/>
</dbReference>
<dbReference type="InterPro" id="IPR043128">
    <property type="entry name" value="Rev_trsase/Diguanyl_cyclase"/>
</dbReference>
<feature type="domain" description="GGDEF" evidence="3">
    <location>
        <begin position="428"/>
        <end position="581"/>
    </location>
</feature>
<dbReference type="PANTHER" id="PTHR33121:SF76">
    <property type="entry name" value="SIGNALING PROTEIN"/>
    <property type="match status" value="1"/>
</dbReference>
<evidence type="ECO:0000259" key="3">
    <source>
        <dbReference type="PROSITE" id="PS50887"/>
    </source>
</evidence>
<name>A0A2V4LIL7_AQUAC</name>
<dbReference type="PROSITE" id="PS51371">
    <property type="entry name" value="CBS"/>
    <property type="match status" value="1"/>
</dbReference>
<dbReference type="Gene3D" id="3.10.580.10">
    <property type="entry name" value="CBS-domain"/>
    <property type="match status" value="1"/>
</dbReference>
<dbReference type="Pfam" id="PF00990">
    <property type="entry name" value="GGDEF"/>
    <property type="match status" value="1"/>
</dbReference>
<sequence>MTVTEQLSALESILAHGDLHSLFQPIVSLSERRILGYEALTRGPSNSPLHAPIALFSVARNAGRLSQLELASRKSACRRFRDQGLDGKLFLNVSPESLLEPSHQPGRTLRLLQEFGIAPDRVVIELTEQAPIDDFQLLDTALHHYRAMGFSIALDDLGAGYSSLRLWSELRPDYVKIDRHFIDGIHQDAVKREFVDSILKMAKASRAQVIAEGIELAEELATLIEMGVDLVQGYLLCRPQEQPPRDAQKLLPRLDNLAPPLGEDAGDLSALLNEQPAVSQDTPIAVVLEAFRAQANLNSLAVLDERAQPVGIVHRHSLSDALLKPFATDLFARKPISRLMSKDFLAVDIGQSLQQVSRLLTSRARQRMEEDFIIVQQGRYRGLGRVIDVLKLITELKIQQARHANPLTLLPGNVPIQQCLGRLLQQGREAVVCYVDIDSFKPFNDLYGYAKGDEVLLCLAQCLNERVDPSRDFVGHIGGDDFLLVLGPDTWRERLNQLLEDFQAQCRRFYREEHLQAGCFVSHNRQGRREEFPLLSLSIGVVQLHPQSCARLDASQLAGLASEAKRQAKAVPGYSLHILDTLNLSA</sequence>
<dbReference type="Pfam" id="PF00563">
    <property type="entry name" value="EAL"/>
    <property type="match status" value="1"/>
</dbReference>
<evidence type="ECO:0000313" key="6">
    <source>
        <dbReference type="Proteomes" id="UP000248146"/>
    </source>
</evidence>
<proteinExistence type="predicted"/>
<dbReference type="SUPFAM" id="SSF141868">
    <property type="entry name" value="EAL domain-like"/>
    <property type="match status" value="1"/>
</dbReference>
<dbReference type="Gene3D" id="3.20.20.450">
    <property type="entry name" value="EAL domain"/>
    <property type="match status" value="1"/>
</dbReference>
<dbReference type="InterPro" id="IPR000160">
    <property type="entry name" value="GGDEF_dom"/>
</dbReference>
<organism evidence="5 6">
    <name type="scientific">Aquipseudomonas alcaligenes</name>
    <name type="common">Pseudomonas alcaligenes</name>
    <dbReference type="NCBI Taxonomy" id="43263"/>
    <lineage>
        <taxon>Bacteria</taxon>
        <taxon>Pseudomonadati</taxon>
        <taxon>Pseudomonadota</taxon>
        <taxon>Gammaproteobacteria</taxon>
        <taxon>Pseudomonadales</taxon>
        <taxon>Pseudomonadaceae</taxon>
        <taxon>Aquipseudomonas</taxon>
    </lineage>
</organism>
<evidence type="ECO:0000256" key="1">
    <source>
        <dbReference type="PROSITE-ProRule" id="PRU00703"/>
    </source>
</evidence>
<dbReference type="Pfam" id="PF00571">
    <property type="entry name" value="CBS"/>
    <property type="match status" value="1"/>
</dbReference>
<dbReference type="InterPro" id="IPR035919">
    <property type="entry name" value="EAL_sf"/>
</dbReference>